<keyword evidence="4" id="KW-1003">Cell membrane</keyword>
<comment type="subcellular location">
    <subcellularLocation>
        <location evidence="2">Cell membrane</location>
        <topology evidence="2">Multi-pass membrane protein</topology>
    </subcellularLocation>
</comment>
<organism evidence="15 16">
    <name type="scientific">Bradyrhizobium canariense</name>
    <dbReference type="NCBI Taxonomy" id="255045"/>
    <lineage>
        <taxon>Bacteria</taxon>
        <taxon>Pseudomonadati</taxon>
        <taxon>Pseudomonadota</taxon>
        <taxon>Alphaproteobacteria</taxon>
        <taxon>Hyphomicrobiales</taxon>
        <taxon>Nitrobacteraceae</taxon>
        <taxon>Bradyrhizobium</taxon>
    </lineage>
</organism>
<sequence>MTPTEEHLLDDVARYDPITVWLHWTTVAFVTVLWVIGQTADWFPRPDRVAMWSVHVVVGAILLVVLPIRVVWRMQFGRTLPPVRGGLQLLIARLTHGGLYLLLAVVLLLGTLDASYRGATLFGTWSVPQFGTHNPATLRAIQAWHGIGANTTVVIAALHAAAALVHQYGFRDRLLTRMKP</sequence>
<keyword evidence="5" id="KW-0349">Heme</keyword>
<dbReference type="AlphaFoldDB" id="A0A1X3G3X5"/>
<evidence type="ECO:0000313" key="15">
    <source>
        <dbReference type="EMBL" id="OSJ01876.1"/>
    </source>
</evidence>
<feature type="transmembrane region" description="Helical" evidence="13">
    <location>
        <begin position="90"/>
        <end position="112"/>
    </location>
</feature>
<evidence type="ECO:0000256" key="11">
    <source>
        <dbReference type="ARBA" id="ARBA00023136"/>
    </source>
</evidence>
<dbReference type="OrthoDB" id="7280471at2"/>
<keyword evidence="7" id="KW-0479">Metal-binding</keyword>
<dbReference type="GO" id="GO:0020037">
    <property type="term" value="F:heme binding"/>
    <property type="evidence" value="ECO:0007669"/>
    <property type="project" value="TreeGrafter"/>
</dbReference>
<gene>
    <name evidence="15" type="ORF">BSZ18_39495</name>
</gene>
<dbReference type="Proteomes" id="UP000193553">
    <property type="component" value="Unassembled WGS sequence"/>
</dbReference>
<dbReference type="Pfam" id="PF01292">
    <property type="entry name" value="Ni_hydr_CYTB"/>
    <property type="match status" value="1"/>
</dbReference>
<keyword evidence="9 13" id="KW-1133">Transmembrane helix</keyword>
<dbReference type="SUPFAM" id="SSF81342">
    <property type="entry name" value="Transmembrane di-heme cytochromes"/>
    <property type="match status" value="1"/>
</dbReference>
<evidence type="ECO:0000256" key="13">
    <source>
        <dbReference type="SAM" id="Phobius"/>
    </source>
</evidence>
<dbReference type="GO" id="GO:0005886">
    <property type="term" value="C:plasma membrane"/>
    <property type="evidence" value="ECO:0007669"/>
    <property type="project" value="UniProtKB-SubCell"/>
</dbReference>
<protein>
    <submittedName>
        <fullName evidence="15">Cytochrome B</fullName>
    </submittedName>
</protein>
<keyword evidence="8" id="KW-0249">Electron transport</keyword>
<dbReference type="InterPro" id="IPR011577">
    <property type="entry name" value="Cyt_b561_bac/Ni-Hgenase"/>
</dbReference>
<evidence type="ECO:0000256" key="3">
    <source>
        <dbReference type="ARBA" id="ARBA00022448"/>
    </source>
</evidence>
<comment type="caution">
    <text evidence="15">The sequence shown here is derived from an EMBL/GenBank/DDBJ whole genome shotgun (WGS) entry which is preliminary data.</text>
</comment>
<dbReference type="GO" id="GO:0022904">
    <property type="term" value="P:respiratory electron transport chain"/>
    <property type="evidence" value="ECO:0007669"/>
    <property type="project" value="InterPro"/>
</dbReference>
<evidence type="ECO:0000313" key="16">
    <source>
        <dbReference type="Proteomes" id="UP000193553"/>
    </source>
</evidence>
<comment type="cofactor">
    <cofactor evidence="1">
        <name>heme b</name>
        <dbReference type="ChEBI" id="CHEBI:60344"/>
    </cofactor>
</comment>
<keyword evidence="6 13" id="KW-0812">Transmembrane</keyword>
<dbReference type="GO" id="GO:0046872">
    <property type="term" value="F:metal ion binding"/>
    <property type="evidence" value="ECO:0007669"/>
    <property type="project" value="UniProtKB-KW"/>
</dbReference>
<dbReference type="InterPro" id="IPR052168">
    <property type="entry name" value="Cytochrome_b561_oxidase"/>
</dbReference>
<evidence type="ECO:0000256" key="7">
    <source>
        <dbReference type="ARBA" id="ARBA00022723"/>
    </source>
</evidence>
<reference evidence="15 16" key="1">
    <citation type="submission" date="2017-03" db="EMBL/GenBank/DDBJ databases">
        <title>Whole genome sequences of fourteen strains of Bradyrhizobium canariense and one strain of Bradyrhizobium japonicum isolated from Lupinus (Papilionoideae: Genisteae) species in Algeria.</title>
        <authorList>
            <person name="Crovadore J."/>
            <person name="Chekireb D."/>
            <person name="Brachmann A."/>
            <person name="Chablais R."/>
            <person name="Cochard B."/>
            <person name="Lefort F."/>
        </authorList>
    </citation>
    <scope>NUCLEOTIDE SEQUENCE [LARGE SCALE GENOMIC DNA]</scope>
    <source>
        <strain evidence="15 16">UBMA195</strain>
    </source>
</reference>
<feature type="transmembrane region" description="Helical" evidence="13">
    <location>
        <begin position="49"/>
        <end position="70"/>
    </location>
</feature>
<evidence type="ECO:0000259" key="14">
    <source>
        <dbReference type="Pfam" id="PF01292"/>
    </source>
</evidence>
<evidence type="ECO:0000256" key="1">
    <source>
        <dbReference type="ARBA" id="ARBA00001970"/>
    </source>
</evidence>
<keyword evidence="10" id="KW-0408">Iron</keyword>
<evidence type="ECO:0000256" key="5">
    <source>
        <dbReference type="ARBA" id="ARBA00022617"/>
    </source>
</evidence>
<evidence type="ECO:0000256" key="8">
    <source>
        <dbReference type="ARBA" id="ARBA00022982"/>
    </source>
</evidence>
<evidence type="ECO:0000256" key="2">
    <source>
        <dbReference type="ARBA" id="ARBA00004651"/>
    </source>
</evidence>
<dbReference type="GO" id="GO:0009055">
    <property type="term" value="F:electron transfer activity"/>
    <property type="evidence" value="ECO:0007669"/>
    <property type="project" value="InterPro"/>
</dbReference>
<evidence type="ECO:0000256" key="10">
    <source>
        <dbReference type="ARBA" id="ARBA00023004"/>
    </source>
</evidence>
<dbReference type="InterPro" id="IPR016174">
    <property type="entry name" value="Di-haem_cyt_TM"/>
</dbReference>
<feature type="domain" description="Cytochrome b561 bacterial/Ni-hydrogenase" evidence="14">
    <location>
        <begin position="14"/>
        <end position="179"/>
    </location>
</feature>
<dbReference type="EMBL" id="NAFI01000190">
    <property type="protein sequence ID" value="OSJ01876.1"/>
    <property type="molecule type" value="Genomic_DNA"/>
</dbReference>
<keyword evidence="3" id="KW-0813">Transport</keyword>
<dbReference type="PANTHER" id="PTHR30529:SF1">
    <property type="entry name" value="CYTOCHROME B561 HOMOLOG 2"/>
    <property type="match status" value="1"/>
</dbReference>
<name>A0A1X3G3X5_9BRAD</name>
<evidence type="ECO:0000256" key="6">
    <source>
        <dbReference type="ARBA" id="ARBA00022692"/>
    </source>
</evidence>
<dbReference type="RefSeq" id="WP_085357635.1">
    <property type="nucleotide sequence ID" value="NZ_NAFD01000151.1"/>
</dbReference>
<feature type="transmembrane region" description="Helical" evidence="13">
    <location>
        <begin position="20"/>
        <end position="37"/>
    </location>
</feature>
<accession>A0A1X3G3X5</accession>
<keyword evidence="11 13" id="KW-0472">Membrane</keyword>
<evidence type="ECO:0000256" key="4">
    <source>
        <dbReference type="ARBA" id="ARBA00022475"/>
    </source>
</evidence>
<comment type="similarity">
    <text evidence="12">Belongs to the cytochrome b561 family.</text>
</comment>
<evidence type="ECO:0000256" key="12">
    <source>
        <dbReference type="ARBA" id="ARBA00037975"/>
    </source>
</evidence>
<evidence type="ECO:0000256" key="9">
    <source>
        <dbReference type="ARBA" id="ARBA00022989"/>
    </source>
</evidence>
<dbReference type="PANTHER" id="PTHR30529">
    <property type="entry name" value="CYTOCHROME B561"/>
    <property type="match status" value="1"/>
</dbReference>
<dbReference type="Gene3D" id="1.20.950.20">
    <property type="entry name" value="Transmembrane di-heme cytochromes, Chain C"/>
    <property type="match status" value="1"/>
</dbReference>
<proteinExistence type="inferred from homology"/>